<dbReference type="InterPro" id="IPR003593">
    <property type="entry name" value="AAA+_ATPase"/>
</dbReference>
<dbReference type="SUPFAM" id="SSF52540">
    <property type="entry name" value="P-loop containing nucleoside triphosphate hydrolases"/>
    <property type="match status" value="4"/>
</dbReference>
<evidence type="ECO:0000259" key="3">
    <source>
        <dbReference type="SMART" id="SM00382"/>
    </source>
</evidence>
<keyword evidence="2" id="KW-0067">ATP-binding</keyword>
<evidence type="ECO:0000313" key="5">
    <source>
        <dbReference type="Proteomes" id="UP001165090"/>
    </source>
</evidence>
<dbReference type="Proteomes" id="UP001165090">
    <property type="component" value="Unassembled WGS sequence"/>
</dbReference>
<name>A0ABQ5SHV4_9CHLO</name>
<reference evidence="4 5" key="1">
    <citation type="journal article" date="2023" name="IScience">
        <title>Expanded male sex-determining region conserved during the evolution of homothallism in the green alga Volvox.</title>
        <authorList>
            <person name="Yamamoto K."/>
            <person name="Matsuzaki R."/>
            <person name="Mahakham W."/>
            <person name="Heman W."/>
            <person name="Sekimoto H."/>
            <person name="Kawachi M."/>
            <person name="Minakuchi Y."/>
            <person name="Toyoda A."/>
            <person name="Nozaki H."/>
        </authorList>
    </citation>
    <scope>NUCLEOTIDE SEQUENCE [LARGE SCALE GENOMIC DNA]</scope>
    <source>
        <strain evidence="4 5">NIES-4468</strain>
    </source>
</reference>
<dbReference type="PROSITE" id="PS00675">
    <property type="entry name" value="SIGMA54_INTERACT_1"/>
    <property type="match status" value="2"/>
</dbReference>
<accession>A0ABQ5SHV4</accession>
<keyword evidence="5" id="KW-1185">Reference proteome</keyword>
<dbReference type="Gene3D" id="3.40.50.300">
    <property type="entry name" value="P-loop containing nucleotide triphosphate hydrolases"/>
    <property type="match status" value="6"/>
</dbReference>
<dbReference type="InterPro" id="IPR041190">
    <property type="entry name" value="Midasin_AAA_lid_5"/>
</dbReference>
<dbReference type="PANTHER" id="PTHR48103:SF2">
    <property type="entry name" value="MIDASIN"/>
    <property type="match status" value="1"/>
</dbReference>
<feature type="non-terminal residue" evidence="4">
    <location>
        <position position="1929"/>
    </location>
</feature>
<dbReference type="Pfam" id="PF17867">
    <property type="entry name" value="AAA_lid_7"/>
    <property type="match status" value="2"/>
</dbReference>
<dbReference type="SMART" id="SM00382">
    <property type="entry name" value="AAA"/>
    <property type="match status" value="4"/>
</dbReference>
<gene>
    <name evidence="4" type="ORF">VaNZ11_013273</name>
</gene>
<organism evidence="4 5">
    <name type="scientific">Volvox africanus</name>
    <dbReference type="NCBI Taxonomy" id="51714"/>
    <lineage>
        <taxon>Eukaryota</taxon>
        <taxon>Viridiplantae</taxon>
        <taxon>Chlorophyta</taxon>
        <taxon>core chlorophytes</taxon>
        <taxon>Chlorophyceae</taxon>
        <taxon>CS clade</taxon>
        <taxon>Chlamydomonadales</taxon>
        <taxon>Volvocaceae</taxon>
        <taxon>Volvox</taxon>
    </lineage>
</organism>
<evidence type="ECO:0000256" key="1">
    <source>
        <dbReference type="ARBA" id="ARBA00022741"/>
    </source>
</evidence>
<dbReference type="CDD" id="cd00009">
    <property type="entry name" value="AAA"/>
    <property type="match status" value="1"/>
</dbReference>
<dbReference type="InterPro" id="IPR027417">
    <property type="entry name" value="P-loop_NTPase"/>
</dbReference>
<sequence>MERVLRDFLTRFPDAKNEPGLERVLAQKASLDQVAAILEALLMQPIYTLALGGALRSCGSLLRLLSFLVEKRLALTTPAVDGGFVSMLVTVLELAPQCSSVVQRYLESTAPPQQLAGRSGTIGPGPADPDLVFTALRALQLLPGLRQHPSWAAGPFLKLLRHSSPQVRWAAVQAVALLLNMSDASRSTLSDQLLTASEQVAALESWQARRNAVALEQAAMWLHVPSYCEHCRDAVTHTGVQEANGVHGDGASGSDVGNIWAACDGFTALTVDPFGLPIARGFVEVCGIELPCREAEEAAGTATIEAISPGPGLPTAAAEAAAAAAKQPPPSTTGGHFFVATETVRRNLEAAALVLCQGLPLLLEGPPGAGKTRLVEELAARTGNGSSMVRVHLDDQMDAKSLLGAYVCTAVPGEFAWQPGPLTQAVSEGRWVLVEDINMAPGDVLAALAPLLESRFLHVPSRGMLVPAAPGFQIIATVTSTPTTSDGGAGMSHGAYGMSNMVKELLGGLWRTVRVDAPTDAEQMTMLGTAYPQLLPLLPAAVATLCFVQAAGGHDGGFVECSGGSPSHQAPGFQLTTAGPESVATLGDRREVAAGSEASQRRCGTWHAMAAVALEATGLKRGALALHLGRHFSLRDVFKWCRRMKHLHDAELRSRRYNQLLLTRRKASEASLLSPAVADHQTSDELTAIDPRVREAAFMEAADCFAALVPRLEARIKLLKGLAALWCVAEGVVEQWEQLAKPQLSTAEGPSGPQLQVGRVVLPIAEDHRQQQDIAAAAAQGAGAGGTFARTGHAMRVMERIAAALSCNEPVLLVGETGTGKTTMLSRMAALVGARLVSFNLSQQTDSSDLLGGFKPVEPRDALGPLLPTFTSLIRRTWTRGNNDGYLTRVARLAERRKWSQLLAAFRGALTKMHDAGLVTGAADGSEGDSHRATVKLAAAAADDAAEAAAEKGGKPAKKRRVGGSQQQISEALLHEWRVFSADMAAAERAAAVAEGGFAFAFIEGVLVKALRNGWWLLLDEINLAPAEVLERLAGLLETAGGDSSAPGVAAGSVTLLERGDTVAVPRHPNFRLVAAMNPATDAGKHELPAALRNRFTEMWVPEPGAREDLAALVAAYLAGIGAAPSVEAVVDFYLAARSEADSRLVDGAGQKPAYNLRTLARALDYTRTAAPSYGVQRALYDGAAMAFLTQLAPAAAPRMEALIAKHLLPGVRNVKALLRSPPEPLAGTHVLFEAFWLERGPLDLPAGGCEEDGSGRRFVMTASVRQHLINLARAVLIRKHPILLQGPTSAGKTSLVAYLAAQTGHTFLRINNHEHTDLQEYLGSYVSDAAGRLVFREGPLVLAVRRGWWVVLDELNLAPTEVLEALNRLLDDNRELLVPELGEVVRPHPHFMLFATQNPPGGAYAGRKVLSRAFRSRFLELHIDDIPDSELAEILEKRCAIAPSYAAKLVAVQHELQRRRNAASVFAGKHGFITPRDLFRWAERGAVGYEALAADGALLLGERLRMPSERAEVVGVLEKVMNVKVNLELVFSSEGDAPLRALEAALQEQQQEQDEKTSVAGVPDTVGATATLQTALKGVVWTRSMRRMYTLVERCLRHSEPVLLVGETGTGKTTVCQLLAVMRRQHLHILNCNQHTETSDFLGGFRPTRGRERAVGHLRAAAMRVATSPLLVALGIPAPLVPEELGPQAIAPLAAAVVQTAESASKALAELTVRGRKDAQKKLRAARKKAAAGGSDSGAVDLDEQLKVLQADATTATVAATDARAPFAWADGPLVTAMRRGDMILVDEINLAEDAVLERLNSVLEPGRTLTLAERGGEGAEVVVAAPGFRLLATMNPGGDFGKKELSPALSNRFTTIWVPAMDDPEEMRAILEARLADSFNRSAIGERLLRFWQEYLRLQPSGARQLLTVRDLLAWVSFVNATSPHLG</sequence>
<feature type="domain" description="AAA+ ATPase" evidence="3">
    <location>
        <begin position="357"/>
        <end position="509"/>
    </location>
</feature>
<dbReference type="InterPro" id="IPR011704">
    <property type="entry name" value="ATPase_dyneun-rel_AAA"/>
</dbReference>
<feature type="domain" description="AAA+ ATPase" evidence="3">
    <location>
        <begin position="1599"/>
        <end position="1864"/>
    </location>
</feature>
<evidence type="ECO:0000256" key="2">
    <source>
        <dbReference type="ARBA" id="ARBA00022840"/>
    </source>
</evidence>
<dbReference type="EMBL" id="BSDZ01000080">
    <property type="protein sequence ID" value="GLI68781.1"/>
    <property type="molecule type" value="Genomic_DNA"/>
</dbReference>
<dbReference type="PANTHER" id="PTHR48103">
    <property type="entry name" value="MIDASIN-RELATED"/>
    <property type="match status" value="1"/>
</dbReference>
<evidence type="ECO:0000313" key="4">
    <source>
        <dbReference type="EMBL" id="GLI68781.1"/>
    </source>
</evidence>
<keyword evidence="1" id="KW-0547">Nucleotide-binding</keyword>
<dbReference type="Pfam" id="PF07728">
    <property type="entry name" value="AAA_5"/>
    <property type="match status" value="6"/>
</dbReference>
<comment type="caution">
    <text evidence="4">The sequence shown here is derived from an EMBL/GenBank/DDBJ whole genome shotgun (WGS) entry which is preliminary data.</text>
</comment>
<dbReference type="InterPro" id="IPR025662">
    <property type="entry name" value="Sigma_54_int_dom_ATP-bd_1"/>
</dbReference>
<proteinExistence type="predicted"/>
<feature type="domain" description="AAA+ ATPase" evidence="3">
    <location>
        <begin position="807"/>
        <end position="1106"/>
    </location>
</feature>
<dbReference type="InterPro" id="IPR040848">
    <property type="entry name" value="AAA_lid_7"/>
</dbReference>
<feature type="domain" description="AAA+ ATPase" evidence="3">
    <location>
        <begin position="1279"/>
        <end position="1425"/>
    </location>
</feature>
<protein>
    <recommendedName>
        <fullName evidence="3">AAA+ ATPase domain-containing protein</fullName>
    </recommendedName>
</protein>
<dbReference type="Pfam" id="PF17865">
    <property type="entry name" value="AAA_lid_5"/>
    <property type="match status" value="1"/>
</dbReference>